<keyword evidence="3 5" id="KW-0808">Transferase</keyword>
<protein>
    <recommendedName>
        <fullName evidence="5">Chemotaxis protein methyltransferase</fullName>
        <ecNumber evidence="5">2.1.1.80</ecNumber>
    </recommendedName>
</protein>
<dbReference type="GO" id="GO:0008983">
    <property type="term" value="F:protein-glutamate O-methyltransferase activity"/>
    <property type="evidence" value="ECO:0007669"/>
    <property type="project" value="UniProtKB-EC"/>
</dbReference>
<dbReference type="InterPro" id="IPR022641">
    <property type="entry name" value="CheR_N"/>
</dbReference>
<dbReference type="RefSeq" id="WP_425489368.1">
    <property type="nucleotide sequence ID" value="NZ_BMYD01000002.1"/>
</dbReference>
<evidence type="ECO:0000256" key="4">
    <source>
        <dbReference type="ARBA" id="ARBA00022691"/>
    </source>
</evidence>
<comment type="caution">
    <text evidence="8">The sequence shown here is derived from an EMBL/GenBank/DDBJ whole genome shotgun (WGS) entry which is preliminary data.</text>
</comment>
<dbReference type="EMBL" id="BMYD01000002">
    <property type="protein sequence ID" value="GHA80944.1"/>
    <property type="molecule type" value="Genomic_DNA"/>
</dbReference>
<evidence type="ECO:0000256" key="1">
    <source>
        <dbReference type="ARBA" id="ARBA00001541"/>
    </source>
</evidence>
<gene>
    <name evidence="8" type="ORF">GCM10007067_18740</name>
</gene>
<keyword evidence="4 5" id="KW-0949">S-adenosyl-L-methionine</keyword>
<feature type="binding site" evidence="6">
    <location>
        <position position="86"/>
    </location>
    <ligand>
        <name>S-adenosyl-L-methionine</name>
        <dbReference type="ChEBI" id="CHEBI:59789"/>
    </ligand>
</feature>
<feature type="binding site" evidence="6">
    <location>
        <position position="90"/>
    </location>
    <ligand>
        <name>S-adenosyl-L-methionine</name>
        <dbReference type="ChEBI" id="CHEBI:59789"/>
    </ligand>
</feature>
<dbReference type="GO" id="GO:0032259">
    <property type="term" value="P:methylation"/>
    <property type="evidence" value="ECO:0007669"/>
    <property type="project" value="UniProtKB-KW"/>
</dbReference>
<keyword evidence="9" id="KW-1185">Reference proteome</keyword>
<dbReference type="InterPro" id="IPR029063">
    <property type="entry name" value="SAM-dependent_MTases_sf"/>
</dbReference>
<comment type="catalytic activity">
    <reaction evidence="1 5">
        <text>L-glutamyl-[protein] + S-adenosyl-L-methionine = [protein]-L-glutamate 5-O-methyl ester + S-adenosyl-L-homocysteine</text>
        <dbReference type="Rhea" id="RHEA:24452"/>
        <dbReference type="Rhea" id="RHEA-COMP:10208"/>
        <dbReference type="Rhea" id="RHEA-COMP:10311"/>
        <dbReference type="ChEBI" id="CHEBI:29973"/>
        <dbReference type="ChEBI" id="CHEBI:57856"/>
        <dbReference type="ChEBI" id="CHEBI:59789"/>
        <dbReference type="ChEBI" id="CHEBI:82795"/>
        <dbReference type="EC" id="2.1.1.80"/>
    </reaction>
</comment>
<keyword evidence="2 5" id="KW-0489">Methyltransferase</keyword>
<comment type="function">
    <text evidence="5">Methylation of the membrane-bound methyl-accepting chemotaxis proteins (MCP) to form gamma-glutamyl methyl ester residues in MCP.</text>
</comment>
<dbReference type="Proteomes" id="UP000646426">
    <property type="component" value="Unassembled WGS sequence"/>
</dbReference>
<dbReference type="InterPro" id="IPR022642">
    <property type="entry name" value="CheR_C"/>
</dbReference>
<evidence type="ECO:0000256" key="3">
    <source>
        <dbReference type="ARBA" id="ARBA00022679"/>
    </source>
</evidence>
<dbReference type="SUPFAM" id="SSF53335">
    <property type="entry name" value="S-adenosyl-L-methionine-dependent methyltransferases"/>
    <property type="match status" value="1"/>
</dbReference>
<dbReference type="Gene3D" id="3.40.50.150">
    <property type="entry name" value="Vaccinia Virus protein VP39"/>
    <property type="match status" value="1"/>
</dbReference>
<dbReference type="InterPro" id="IPR026024">
    <property type="entry name" value="Chemotaxis_MeTrfase_CheR"/>
</dbReference>
<dbReference type="InterPro" id="IPR000780">
    <property type="entry name" value="CheR_MeTrfase"/>
</dbReference>
<feature type="binding site" evidence="6">
    <location>
        <position position="146"/>
    </location>
    <ligand>
        <name>S-adenosyl-L-methionine</name>
        <dbReference type="ChEBI" id="CHEBI:59789"/>
    </ligand>
</feature>
<feature type="binding site" evidence="6">
    <location>
        <begin position="221"/>
        <end position="222"/>
    </location>
    <ligand>
        <name>S-adenosyl-L-methionine</name>
        <dbReference type="ChEBI" id="CHEBI:59789"/>
    </ligand>
</feature>
<dbReference type="PANTHER" id="PTHR24422:SF26">
    <property type="entry name" value="CHEMOTAXIS PROTEIN METHYLTRANSFERASE"/>
    <property type="match status" value="1"/>
</dbReference>
<dbReference type="PANTHER" id="PTHR24422">
    <property type="entry name" value="CHEMOTAXIS PROTEIN METHYLTRANSFERASE"/>
    <property type="match status" value="1"/>
</dbReference>
<dbReference type="PROSITE" id="PS50123">
    <property type="entry name" value="CHER"/>
    <property type="match status" value="1"/>
</dbReference>
<dbReference type="PRINTS" id="PR00996">
    <property type="entry name" value="CHERMTFRASE"/>
</dbReference>
<dbReference type="CDD" id="cd02440">
    <property type="entry name" value="AdoMet_MTases"/>
    <property type="match status" value="1"/>
</dbReference>
<feature type="domain" description="CheR-type methyltransferase" evidence="7">
    <location>
        <begin position="9"/>
        <end position="275"/>
    </location>
</feature>
<dbReference type="SMART" id="SM00138">
    <property type="entry name" value="MeTrc"/>
    <property type="match status" value="1"/>
</dbReference>
<dbReference type="Pfam" id="PF03705">
    <property type="entry name" value="CheR_N"/>
    <property type="match status" value="1"/>
</dbReference>
<feature type="binding site" evidence="6">
    <location>
        <begin position="204"/>
        <end position="205"/>
    </location>
    <ligand>
        <name>S-adenosyl-L-methionine</name>
        <dbReference type="ChEBI" id="CHEBI:59789"/>
    </ligand>
</feature>
<accession>A0A918W8H6</accession>
<dbReference type="SUPFAM" id="SSF47757">
    <property type="entry name" value="Chemotaxis receptor methyltransferase CheR, N-terminal domain"/>
    <property type="match status" value="1"/>
</dbReference>
<evidence type="ECO:0000256" key="6">
    <source>
        <dbReference type="PIRSR" id="PIRSR000410-1"/>
    </source>
</evidence>
<name>A0A918W8H6_9GAMM</name>
<dbReference type="InterPro" id="IPR050903">
    <property type="entry name" value="Bact_Chemotaxis_MeTrfase"/>
</dbReference>
<dbReference type="AlphaFoldDB" id="A0A918W8H6"/>
<evidence type="ECO:0000313" key="9">
    <source>
        <dbReference type="Proteomes" id="UP000646426"/>
    </source>
</evidence>
<feature type="binding site" evidence="6">
    <location>
        <position position="84"/>
    </location>
    <ligand>
        <name>S-adenosyl-L-methionine</name>
        <dbReference type="ChEBI" id="CHEBI:59789"/>
    </ligand>
</feature>
<organism evidence="8 9">
    <name type="scientific">Cognatilysobacter bugurensis</name>
    <dbReference type="NCBI Taxonomy" id="543356"/>
    <lineage>
        <taxon>Bacteria</taxon>
        <taxon>Pseudomonadati</taxon>
        <taxon>Pseudomonadota</taxon>
        <taxon>Gammaproteobacteria</taxon>
        <taxon>Lysobacterales</taxon>
        <taxon>Lysobacteraceae</taxon>
        <taxon>Cognatilysobacter</taxon>
    </lineage>
</organism>
<evidence type="ECO:0000313" key="8">
    <source>
        <dbReference type="EMBL" id="GHA80944.1"/>
    </source>
</evidence>
<evidence type="ECO:0000259" key="7">
    <source>
        <dbReference type="PROSITE" id="PS50123"/>
    </source>
</evidence>
<dbReference type="Gene3D" id="1.10.155.10">
    <property type="entry name" value="Chemotaxis receptor methyltransferase CheR, N-terminal domain"/>
    <property type="match status" value="1"/>
</dbReference>
<sequence length="275" mass="30953">MNVSVMQSSASAAPVITAHEFEGLRRWLHANAGISLTPAKQPLVTSRLAKRLRELGLSTYTEYLRRLGSDRAERQAALDLLTTNETYFFREPRHFEYLRSVLPTLTQSPVRVWSAACSTGEEPYSIAMLLSDALPNHRQWEVLGTDISSRVLDAARSGHYRLERARNLPPAMLSKHCLKGTGPQAGTMLVRRELRARVRFEPINLNETLPDFGQFDVIFLRNVMIYFDDATKRDVIARLVPALRPGGHFLIGHSESLNGLTSSLRAVAPSIYRRD</sequence>
<dbReference type="Pfam" id="PF01739">
    <property type="entry name" value="CheR"/>
    <property type="match status" value="1"/>
</dbReference>
<reference evidence="8" key="2">
    <citation type="submission" date="2020-09" db="EMBL/GenBank/DDBJ databases">
        <authorList>
            <person name="Sun Q."/>
            <person name="Kim S."/>
        </authorList>
    </citation>
    <scope>NUCLEOTIDE SEQUENCE</scope>
    <source>
        <strain evidence="8">KCTC 23077</strain>
    </source>
</reference>
<dbReference type="PIRSF" id="PIRSF000410">
    <property type="entry name" value="CheR"/>
    <property type="match status" value="1"/>
</dbReference>
<dbReference type="InterPro" id="IPR036804">
    <property type="entry name" value="CheR_N_sf"/>
</dbReference>
<reference evidence="8" key="1">
    <citation type="journal article" date="2014" name="Int. J. Syst. Evol. Microbiol.">
        <title>Complete genome sequence of Corynebacterium casei LMG S-19264T (=DSM 44701T), isolated from a smear-ripened cheese.</title>
        <authorList>
            <consortium name="US DOE Joint Genome Institute (JGI-PGF)"/>
            <person name="Walter F."/>
            <person name="Albersmeier A."/>
            <person name="Kalinowski J."/>
            <person name="Ruckert C."/>
        </authorList>
    </citation>
    <scope>NUCLEOTIDE SEQUENCE</scope>
    <source>
        <strain evidence="8">KCTC 23077</strain>
    </source>
</reference>
<feature type="binding site" evidence="6">
    <location>
        <position position="122"/>
    </location>
    <ligand>
        <name>S-adenosyl-L-methionine</name>
        <dbReference type="ChEBI" id="CHEBI:59789"/>
    </ligand>
</feature>
<evidence type="ECO:0000256" key="2">
    <source>
        <dbReference type="ARBA" id="ARBA00022603"/>
    </source>
</evidence>
<evidence type="ECO:0000256" key="5">
    <source>
        <dbReference type="PIRNR" id="PIRNR000410"/>
    </source>
</evidence>
<proteinExistence type="predicted"/>
<dbReference type="EC" id="2.1.1.80" evidence="5"/>